<dbReference type="GO" id="GO:0006164">
    <property type="term" value="P:purine nucleotide biosynthetic process"/>
    <property type="evidence" value="ECO:0007669"/>
    <property type="project" value="TreeGrafter"/>
</dbReference>
<feature type="binding site" evidence="12">
    <location>
        <begin position="101"/>
        <end position="102"/>
    </location>
    <ligand>
        <name>ATP</name>
        <dbReference type="ChEBI" id="CHEBI:30616"/>
    </ligand>
</feature>
<dbReference type="GO" id="GO:0004749">
    <property type="term" value="F:ribose phosphate diphosphokinase activity"/>
    <property type="evidence" value="ECO:0007669"/>
    <property type="project" value="UniProtKB-UniRule"/>
</dbReference>
<evidence type="ECO:0000256" key="5">
    <source>
        <dbReference type="ARBA" id="ARBA00022741"/>
    </source>
</evidence>
<dbReference type="GO" id="GO:0005524">
    <property type="term" value="F:ATP binding"/>
    <property type="evidence" value="ECO:0007669"/>
    <property type="project" value="UniProtKB-KW"/>
</dbReference>
<gene>
    <name evidence="12" type="primary">prs</name>
</gene>
<keyword evidence="3 12" id="KW-0479">Metal-binding</keyword>
<dbReference type="NCBIfam" id="NF002320">
    <property type="entry name" value="PRK01259.1"/>
    <property type="match status" value="1"/>
</dbReference>
<comment type="subunit">
    <text evidence="12">Homohexamer.</text>
</comment>
<sequence length="324" mass="35588">MSQINGKDVCLFSLNSNHQLAEEIAQYVKVPLSQCEISRFSDGEINLDIKETVRGRHCFVVQSTNAPVNDNYMEILIMIDALKRASAATINIIMPYFGYSRQDRKVTSHQPISAKLMADLLTTAGATRVLCMDLHAAQIQGFFNIPIDNFSAQPIMVSYFLDKKLDDLVVVSPDHGGANRARKFAMFFNDAPLAIIDKRRPRANEVEVMSIIGDVKDKNVVIVDDMIDTAGSAVAAINALKEAGAKDIYMCATHPVLSGKAIERLKTAPLKELVVSNTIALSEEKKLPNITQLSVANVFGQGVINILDNKPLSGLFSYNPDFKA</sequence>
<evidence type="ECO:0000256" key="2">
    <source>
        <dbReference type="ARBA" id="ARBA00022679"/>
    </source>
</evidence>
<keyword evidence="7 12" id="KW-0067">ATP-binding</keyword>
<evidence type="ECO:0000256" key="3">
    <source>
        <dbReference type="ARBA" id="ARBA00022723"/>
    </source>
</evidence>
<keyword evidence="6 12" id="KW-0418">Kinase</keyword>
<dbReference type="NCBIfam" id="TIGR01251">
    <property type="entry name" value="ribP_PPkin"/>
    <property type="match status" value="1"/>
</dbReference>
<dbReference type="CDD" id="cd06223">
    <property type="entry name" value="PRTases_typeI"/>
    <property type="match status" value="1"/>
</dbReference>
<dbReference type="PANTHER" id="PTHR10210:SF41">
    <property type="entry name" value="RIBOSE-PHOSPHATE PYROPHOSPHOKINASE 1, CHLOROPLASTIC"/>
    <property type="match status" value="1"/>
</dbReference>
<feature type="binding site" evidence="12">
    <location>
        <position position="200"/>
    </location>
    <ligand>
        <name>D-ribose 5-phosphate</name>
        <dbReference type="ChEBI" id="CHEBI:78346"/>
    </ligand>
</feature>
<accession>A0A0H3U9Z7</accession>
<comment type="similarity">
    <text evidence="11 12">Belongs to the ribose-phosphate pyrophosphokinase family. Class I subfamily.</text>
</comment>
<dbReference type="FunFam" id="3.40.50.2020:FF:000001">
    <property type="entry name" value="Ribose-phosphate pyrophosphokinase"/>
    <property type="match status" value="1"/>
</dbReference>
<comment type="subcellular location">
    <subcellularLocation>
        <location evidence="12">Cytoplasm</location>
    </subcellularLocation>
</comment>
<keyword evidence="12" id="KW-0963">Cytoplasm</keyword>
<feature type="active site" evidence="12">
    <location>
        <position position="198"/>
    </location>
</feature>
<keyword evidence="2 12" id="KW-0808">Transferase</keyword>
<feature type="binding site" evidence="12">
    <location>
        <position position="224"/>
    </location>
    <ligand>
        <name>D-ribose 5-phosphate</name>
        <dbReference type="ChEBI" id="CHEBI:78346"/>
    </ligand>
</feature>
<evidence type="ECO:0000256" key="6">
    <source>
        <dbReference type="ARBA" id="ARBA00022777"/>
    </source>
</evidence>
<evidence type="ECO:0000256" key="10">
    <source>
        <dbReference type="ARBA" id="ARBA00054914"/>
    </source>
</evidence>
<dbReference type="Pfam" id="PF14572">
    <property type="entry name" value="Pribosyl_synth"/>
    <property type="match status" value="1"/>
</dbReference>
<dbReference type="GO" id="GO:0016301">
    <property type="term" value="F:kinase activity"/>
    <property type="evidence" value="ECO:0007669"/>
    <property type="project" value="UniProtKB-KW"/>
</dbReference>
<evidence type="ECO:0000256" key="8">
    <source>
        <dbReference type="ARBA" id="ARBA00022842"/>
    </source>
</evidence>
<dbReference type="GO" id="GO:0000287">
    <property type="term" value="F:magnesium ion binding"/>
    <property type="evidence" value="ECO:0007669"/>
    <property type="project" value="UniProtKB-UniRule"/>
</dbReference>
<comment type="function">
    <text evidence="10 12">Involved in the biosynthesis of the central metabolite phospho-alpha-D-ribosyl-1-pyrophosphate (PRPP) via the transfer of pyrophosphoryl group from ATP to 1-hydroxyl of ribose-5-phosphate (Rib-5-P).</text>
</comment>
<evidence type="ECO:0000313" key="14">
    <source>
        <dbReference type="EMBL" id="AIF26738.1"/>
    </source>
</evidence>
<evidence type="ECO:0000256" key="12">
    <source>
        <dbReference type="HAMAP-Rule" id="MF_00583"/>
    </source>
</evidence>
<dbReference type="EC" id="2.7.6.1" evidence="12"/>
<feature type="binding site" evidence="12">
    <location>
        <position position="135"/>
    </location>
    <ligand>
        <name>Mg(2+)</name>
        <dbReference type="ChEBI" id="CHEBI:18420"/>
    </ligand>
</feature>
<evidence type="ECO:0000256" key="7">
    <source>
        <dbReference type="ARBA" id="ARBA00022840"/>
    </source>
</evidence>
<dbReference type="InterPro" id="IPR000836">
    <property type="entry name" value="PRTase_dom"/>
</dbReference>
<dbReference type="AlphaFoldDB" id="A0A0H3U9Z7"/>
<dbReference type="InterPro" id="IPR029099">
    <property type="entry name" value="Pribosyltran_N"/>
</dbReference>
<dbReference type="InterPro" id="IPR005946">
    <property type="entry name" value="Rib-P_diPkinase"/>
</dbReference>
<feature type="binding site" evidence="12">
    <location>
        <position position="174"/>
    </location>
    <ligand>
        <name>Mg(2+)</name>
        <dbReference type="ChEBI" id="CHEBI:18420"/>
    </ligand>
</feature>
<dbReference type="Pfam" id="PF13793">
    <property type="entry name" value="Pribosyltran_N"/>
    <property type="match status" value="1"/>
</dbReference>
<dbReference type="Gene3D" id="3.40.50.2020">
    <property type="match status" value="2"/>
</dbReference>
<feature type="binding site" evidence="12">
    <location>
        <begin position="228"/>
        <end position="232"/>
    </location>
    <ligand>
        <name>D-ribose 5-phosphate</name>
        <dbReference type="ChEBI" id="CHEBI:78346"/>
    </ligand>
</feature>
<comment type="pathway">
    <text evidence="1 12">Metabolic intermediate biosynthesis; 5-phospho-alpha-D-ribose 1-diphosphate biosynthesis; 5-phospho-alpha-D-ribose 1-diphosphate from D-ribose 5-phosphate (route I): step 1/1.</text>
</comment>
<dbReference type="InterPro" id="IPR000842">
    <property type="entry name" value="PRib_PP_synth_CS"/>
</dbReference>
<name>A0A0H3U9Z7_9BACT</name>
<dbReference type="SUPFAM" id="SSF53271">
    <property type="entry name" value="PRTase-like"/>
    <property type="match status" value="1"/>
</dbReference>
<keyword evidence="5 12" id="KW-0547">Nucleotide-binding</keyword>
<protein>
    <recommendedName>
        <fullName evidence="12">Ribose-phosphate pyrophosphokinase</fullName>
        <shortName evidence="12">RPPK</shortName>
        <ecNumber evidence="12">2.7.6.1</ecNumber>
    </recommendedName>
    <alternativeName>
        <fullName evidence="12">5-phospho-D-ribosyl alpha-1-diphosphate synthase</fullName>
    </alternativeName>
    <alternativeName>
        <fullName evidence="12">Phosphoribosyl diphosphate synthase</fullName>
    </alternativeName>
    <alternativeName>
        <fullName evidence="12">Phosphoribosyl pyrophosphate synthase</fullName>
        <shortName evidence="12">P-Rib-PP synthase</shortName>
        <shortName evidence="12">PRPP synthase</shortName>
        <shortName evidence="12">PRPPase</shortName>
    </alternativeName>
</protein>
<proteinExistence type="inferred from homology"/>
<evidence type="ECO:0000259" key="13">
    <source>
        <dbReference type="Pfam" id="PF13793"/>
    </source>
</evidence>
<dbReference type="GO" id="GO:0009156">
    <property type="term" value="P:ribonucleoside monophosphate biosynthetic process"/>
    <property type="evidence" value="ECO:0007669"/>
    <property type="project" value="InterPro"/>
</dbReference>
<organism evidence="14">
    <name type="scientific">uncultured bacterium fosmid pJB84G2</name>
    <dbReference type="NCBI Taxonomy" id="1478072"/>
    <lineage>
        <taxon>Bacteria</taxon>
        <taxon>environmental samples</taxon>
    </lineage>
</organism>
<dbReference type="GO" id="GO:0005737">
    <property type="term" value="C:cytoplasm"/>
    <property type="evidence" value="ECO:0007669"/>
    <property type="project" value="UniProtKB-SubCell"/>
</dbReference>
<evidence type="ECO:0000256" key="11">
    <source>
        <dbReference type="ARBA" id="ARBA00061444"/>
    </source>
</evidence>
<dbReference type="PROSITE" id="PS00114">
    <property type="entry name" value="PRPP_SYNTHASE"/>
    <property type="match status" value="1"/>
</dbReference>
<reference evidence="14" key="1">
    <citation type="submission" date="2013-08" db="EMBL/GenBank/DDBJ databases">
        <title>Comparison of modified E. coli strains.</title>
        <authorList>
            <person name="Juergensen J."/>
            <person name="Bonge A."/>
            <person name="Streit W.R."/>
        </authorList>
    </citation>
    <scope>NUCLEOTIDE SEQUENCE</scope>
</reference>
<dbReference type="InterPro" id="IPR037515">
    <property type="entry name" value="Rib-P_diPkinase_bac"/>
</dbReference>
<dbReference type="InterPro" id="IPR029057">
    <property type="entry name" value="PRTase-like"/>
</dbReference>
<keyword evidence="8 12" id="KW-0460">Magnesium</keyword>
<dbReference type="HAMAP" id="MF_00583_B">
    <property type="entry name" value="RibP_PPkinase_B"/>
    <property type="match status" value="1"/>
</dbReference>
<comment type="cofactor">
    <cofactor evidence="12">
        <name>Mg(2+)</name>
        <dbReference type="ChEBI" id="CHEBI:18420"/>
    </cofactor>
    <text evidence="12">Binds 2 Mg(2+) ions per subunit.</text>
</comment>
<dbReference type="GO" id="GO:0006015">
    <property type="term" value="P:5-phosphoribose 1-diphosphate biosynthetic process"/>
    <property type="evidence" value="ECO:0007669"/>
    <property type="project" value="UniProtKB-UniRule"/>
</dbReference>
<evidence type="ECO:0000256" key="1">
    <source>
        <dbReference type="ARBA" id="ARBA00004996"/>
    </source>
</evidence>
<feature type="binding site" evidence="12">
    <location>
        <begin position="42"/>
        <end position="44"/>
    </location>
    <ligand>
        <name>ATP</name>
        <dbReference type="ChEBI" id="CHEBI:30616"/>
    </ligand>
</feature>
<dbReference type="SMART" id="SM01400">
    <property type="entry name" value="Pribosyltran_N"/>
    <property type="match status" value="1"/>
</dbReference>
<dbReference type="UniPathway" id="UPA00087">
    <property type="reaction ID" value="UER00172"/>
</dbReference>
<keyword evidence="4 12" id="KW-0545">Nucleotide biosynthesis</keyword>
<dbReference type="GO" id="GO:0002189">
    <property type="term" value="C:ribose phosphate diphosphokinase complex"/>
    <property type="evidence" value="ECO:0007669"/>
    <property type="project" value="TreeGrafter"/>
</dbReference>
<comment type="catalytic activity">
    <reaction evidence="9 12">
        <text>D-ribose 5-phosphate + ATP = 5-phospho-alpha-D-ribose 1-diphosphate + AMP + H(+)</text>
        <dbReference type="Rhea" id="RHEA:15609"/>
        <dbReference type="ChEBI" id="CHEBI:15378"/>
        <dbReference type="ChEBI" id="CHEBI:30616"/>
        <dbReference type="ChEBI" id="CHEBI:58017"/>
        <dbReference type="ChEBI" id="CHEBI:78346"/>
        <dbReference type="ChEBI" id="CHEBI:456215"/>
        <dbReference type="EC" id="2.7.6.1"/>
    </reaction>
</comment>
<dbReference type="EMBL" id="KF540244">
    <property type="protein sequence ID" value="AIF26738.1"/>
    <property type="molecule type" value="Genomic_DNA"/>
</dbReference>
<feature type="domain" description="Ribose-phosphate pyrophosphokinase N-terminal" evidence="13">
    <location>
        <begin position="10"/>
        <end position="125"/>
    </location>
</feature>
<evidence type="ECO:0000256" key="9">
    <source>
        <dbReference type="ARBA" id="ARBA00049535"/>
    </source>
</evidence>
<dbReference type="PANTHER" id="PTHR10210">
    <property type="entry name" value="RIBOSE-PHOSPHATE DIPHOSPHOKINASE FAMILY MEMBER"/>
    <property type="match status" value="1"/>
</dbReference>
<evidence type="ECO:0000256" key="4">
    <source>
        <dbReference type="ARBA" id="ARBA00022727"/>
    </source>
</evidence>